<evidence type="ECO:0000256" key="4">
    <source>
        <dbReference type="ARBA" id="ARBA00022490"/>
    </source>
</evidence>
<organism evidence="13 14">
    <name type="scientific">Solanum tuberosum</name>
    <name type="common">Potato</name>
    <dbReference type="NCBI Taxonomy" id="4113"/>
    <lineage>
        <taxon>Eukaryota</taxon>
        <taxon>Viridiplantae</taxon>
        <taxon>Streptophyta</taxon>
        <taxon>Embryophyta</taxon>
        <taxon>Tracheophyta</taxon>
        <taxon>Spermatophyta</taxon>
        <taxon>Magnoliopsida</taxon>
        <taxon>eudicotyledons</taxon>
        <taxon>Gunneridae</taxon>
        <taxon>Pentapetalae</taxon>
        <taxon>asterids</taxon>
        <taxon>lamiids</taxon>
        <taxon>Solanales</taxon>
        <taxon>Solanaceae</taxon>
        <taxon>Solanoideae</taxon>
        <taxon>Solaneae</taxon>
        <taxon>Solanum</taxon>
    </lineage>
</organism>
<dbReference type="Gene3D" id="3.80.10.10">
    <property type="entry name" value="Ribonuclease Inhibitor"/>
    <property type="match status" value="1"/>
</dbReference>
<dbReference type="Gene3D" id="1.10.10.10">
    <property type="entry name" value="Winged helix-like DNA-binding domain superfamily/Winged helix DNA-binding domain"/>
    <property type="match status" value="1"/>
</dbReference>
<name>A0ABQ7UYU8_SOLTU</name>
<evidence type="ECO:0008006" key="15">
    <source>
        <dbReference type="Google" id="ProtNLM"/>
    </source>
</evidence>
<evidence type="ECO:0000256" key="1">
    <source>
        <dbReference type="ARBA" id="ARBA00002074"/>
    </source>
</evidence>
<evidence type="ECO:0000256" key="6">
    <source>
        <dbReference type="ARBA" id="ARBA00022667"/>
    </source>
</evidence>
<dbReference type="InterPro" id="IPR027417">
    <property type="entry name" value="P-loop_NTPase"/>
</dbReference>
<evidence type="ECO:0000256" key="7">
    <source>
        <dbReference type="ARBA" id="ARBA00022737"/>
    </source>
</evidence>
<dbReference type="InterPro" id="IPR044974">
    <property type="entry name" value="Disease_R_plants"/>
</dbReference>
<evidence type="ECO:0000256" key="10">
    <source>
        <dbReference type="ARBA" id="ARBA00022840"/>
    </source>
</evidence>
<keyword evidence="6" id="KW-0381">Hypersensitive response</keyword>
<evidence type="ECO:0000313" key="13">
    <source>
        <dbReference type="EMBL" id="KAH0757016.1"/>
    </source>
</evidence>
<feature type="domain" description="Disease resistance protein winged helix" evidence="11">
    <location>
        <begin position="77"/>
        <end position="146"/>
    </location>
</feature>
<proteinExistence type="inferred from homology"/>
<keyword evidence="7" id="KW-0677">Repeat</keyword>
<dbReference type="Gene3D" id="1.10.8.430">
    <property type="entry name" value="Helical domain of apoptotic protease-activating factors"/>
    <property type="match status" value="1"/>
</dbReference>
<dbReference type="InterPro" id="IPR042197">
    <property type="entry name" value="Apaf_helical"/>
</dbReference>
<keyword evidence="8" id="KW-0547">Nucleotide-binding</keyword>
<dbReference type="Pfam" id="PF23559">
    <property type="entry name" value="WHD_DRP"/>
    <property type="match status" value="1"/>
</dbReference>
<evidence type="ECO:0000256" key="9">
    <source>
        <dbReference type="ARBA" id="ARBA00022821"/>
    </source>
</evidence>
<gene>
    <name evidence="13" type="ORF">KY290_020509</name>
</gene>
<keyword evidence="10" id="KW-0067">ATP-binding</keyword>
<dbReference type="InterPro" id="IPR032675">
    <property type="entry name" value="LRR_dom_sf"/>
</dbReference>
<comment type="subcellular location">
    <subcellularLocation>
        <location evidence="2">Cytoplasm</location>
    </subcellularLocation>
</comment>
<comment type="function">
    <text evidence="1">Confers resistance to late blight (Phytophthora infestans) races carrying the avirulence gene Avr1. Resistance proteins guard the plant against pathogens that contain an appropriate avirulence protein via an indirect interaction with this avirulence protein. That triggers a defense system including the hypersensitive response, which restricts the pathogen growth.</text>
</comment>
<evidence type="ECO:0000313" key="14">
    <source>
        <dbReference type="Proteomes" id="UP000826656"/>
    </source>
</evidence>
<keyword evidence="14" id="KW-1185">Reference proteome</keyword>
<dbReference type="PANTHER" id="PTHR23155:SF1152">
    <property type="entry name" value="AAA+ ATPASE DOMAIN-CONTAINING PROTEIN"/>
    <property type="match status" value="1"/>
</dbReference>
<dbReference type="SUPFAM" id="SSF52058">
    <property type="entry name" value="L domain-like"/>
    <property type="match status" value="1"/>
</dbReference>
<keyword evidence="5" id="KW-0433">Leucine-rich repeat</keyword>
<comment type="caution">
    <text evidence="13">The sequence shown here is derived from an EMBL/GenBank/DDBJ whole genome shotgun (WGS) entry which is preliminary data.</text>
</comment>
<evidence type="ECO:0000256" key="3">
    <source>
        <dbReference type="ARBA" id="ARBA00008894"/>
    </source>
</evidence>
<dbReference type="Pfam" id="PF23598">
    <property type="entry name" value="LRR_14"/>
    <property type="match status" value="1"/>
</dbReference>
<evidence type="ECO:0000256" key="8">
    <source>
        <dbReference type="ARBA" id="ARBA00022741"/>
    </source>
</evidence>
<dbReference type="InterPro" id="IPR055414">
    <property type="entry name" value="LRR_R13L4/SHOC2-like"/>
</dbReference>
<sequence>MERLAKDMVDRCGGLPLAIVVLSGLLSHKRGLEEWQRVKENLWQNIKDDSIELSYILSLSYNNLSTALKQCFLYFGIFPEDCVVRVDHILWLWMAEGFVPTGKEIMEDVAEGFLNEVIRRSLIQVARTFWEKVSKCRIHDLLHDLAVQKTLEINFLDIYDPRKHSISSLCLRHAIHSQGKRYLTLDLSNLKLRSLVFLDPDFLNMSPIKFRNVFQHLYVLYLEMHFGNMSIVPDAIGSLYHLKFLKLRGIYDLPSSIGNLKNLQTLLVNDYGYSCQLPRETADLINLRHLVTLYSKPLETYKQTHKSSSS</sequence>
<evidence type="ECO:0000256" key="5">
    <source>
        <dbReference type="ARBA" id="ARBA00022614"/>
    </source>
</evidence>
<keyword evidence="9" id="KW-0611">Plant defense</keyword>
<accession>A0ABQ7UYU8</accession>
<keyword evidence="4" id="KW-0963">Cytoplasm</keyword>
<dbReference type="InterPro" id="IPR058922">
    <property type="entry name" value="WHD_DRP"/>
</dbReference>
<evidence type="ECO:0000259" key="12">
    <source>
        <dbReference type="Pfam" id="PF23598"/>
    </source>
</evidence>
<feature type="domain" description="Disease resistance R13L4/SHOC-2-like LRR" evidence="12">
    <location>
        <begin position="191"/>
        <end position="292"/>
    </location>
</feature>
<evidence type="ECO:0000256" key="2">
    <source>
        <dbReference type="ARBA" id="ARBA00004496"/>
    </source>
</evidence>
<evidence type="ECO:0000259" key="11">
    <source>
        <dbReference type="Pfam" id="PF23559"/>
    </source>
</evidence>
<dbReference type="Proteomes" id="UP000826656">
    <property type="component" value="Unassembled WGS sequence"/>
</dbReference>
<dbReference type="SUPFAM" id="SSF52540">
    <property type="entry name" value="P-loop containing nucleoside triphosphate hydrolases"/>
    <property type="match status" value="1"/>
</dbReference>
<dbReference type="EMBL" id="JAIVGD010000015">
    <property type="protein sequence ID" value="KAH0757016.1"/>
    <property type="molecule type" value="Genomic_DNA"/>
</dbReference>
<reference evidence="13 14" key="1">
    <citation type="journal article" date="2021" name="bioRxiv">
        <title>Chromosome-scale and haplotype-resolved genome assembly of a tetraploid potato cultivar.</title>
        <authorList>
            <person name="Sun H."/>
            <person name="Jiao W.-B."/>
            <person name="Krause K."/>
            <person name="Campoy J.A."/>
            <person name="Goel M."/>
            <person name="Folz-Donahue K."/>
            <person name="Kukat C."/>
            <person name="Huettel B."/>
            <person name="Schneeberger K."/>
        </authorList>
    </citation>
    <scope>NUCLEOTIDE SEQUENCE [LARGE SCALE GENOMIC DNA]</scope>
    <source>
        <strain evidence="13">SolTubOtavaFocal</strain>
        <tissue evidence="13">Leaves</tissue>
    </source>
</reference>
<comment type="similarity">
    <text evidence="3">Belongs to the disease resistance NB-LRR family.</text>
</comment>
<dbReference type="PANTHER" id="PTHR23155">
    <property type="entry name" value="DISEASE RESISTANCE PROTEIN RP"/>
    <property type="match status" value="1"/>
</dbReference>
<dbReference type="InterPro" id="IPR036388">
    <property type="entry name" value="WH-like_DNA-bd_sf"/>
</dbReference>
<protein>
    <recommendedName>
        <fullName evidence="15">NB-ARC domain-containing protein</fullName>
    </recommendedName>
</protein>